<comment type="caution">
    <text evidence="1">The sequence shown here is derived from an EMBL/GenBank/DDBJ whole genome shotgun (WGS) entry which is preliminary data.</text>
</comment>
<sequence>MEKEKIEDELTYRIIGCSMKVHGTLGNGFQEVIYQRALAIELEKAQLSFARELEMPIFYDMIEIGSRRVDFLVENKVLVELKALVKLEDVHLAQGLNYLIAYKLDIGLLLNFGAKSLEVKRLRHPLNKRV</sequence>
<dbReference type="Pfam" id="PF13366">
    <property type="entry name" value="PDDEXK_3"/>
    <property type="match status" value="1"/>
</dbReference>
<dbReference type="Proteomes" id="UP000256708">
    <property type="component" value="Unassembled WGS sequence"/>
</dbReference>
<name>A0A3D8L6D5_9BACT</name>
<organism evidence="1 2">
    <name type="scientific">Pontibacter diazotrophicus</name>
    <dbReference type="NCBI Taxonomy" id="1400979"/>
    <lineage>
        <taxon>Bacteria</taxon>
        <taxon>Pseudomonadati</taxon>
        <taxon>Bacteroidota</taxon>
        <taxon>Cytophagia</taxon>
        <taxon>Cytophagales</taxon>
        <taxon>Hymenobacteraceae</taxon>
        <taxon>Pontibacter</taxon>
    </lineage>
</organism>
<dbReference type="InterPro" id="IPR026350">
    <property type="entry name" value="GxxExxY"/>
</dbReference>
<dbReference type="AlphaFoldDB" id="A0A3D8L6D5"/>
<dbReference type="OrthoDB" id="9806869at2"/>
<reference evidence="2" key="1">
    <citation type="submission" date="2018-08" db="EMBL/GenBank/DDBJ databases">
        <authorList>
            <person name="Liu Z.-W."/>
            <person name="Du Z.-J."/>
        </authorList>
    </citation>
    <scope>NUCLEOTIDE SEQUENCE [LARGE SCALE GENOMIC DNA]</scope>
    <source>
        <strain evidence="2">H4X</strain>
    </source>
</reference>
<evidence type="ECO:0000313" key="2">
    <source>
        <dbReference type="Proteomes" id="UP000256708"/>
    </source>
</evidence>
<proteinExistence type="predicted"/>
<protein>
    <submittedName>
        <fullName evidence="1">GxxExxY protein</fullName>
    </submittedName>
</protein>
<evidence type="ECO:0000313" key="1">
    <source>
        <dbReference type="EMBL" id="RDV12958.1"/>
    </source>
</evidence>
<dbReference type="EMBL" id="QRGR01000031">
    <property type="protein sequence ID" value="RDV12958.1"/>
    <property type="molecule type" value="Genomic_DNA"/>
</dbReference>
<accession>A0A3D8L6D5</accession>
<dbReference type="RefSeq" id="WP_115567767.1">
    <property type="nucleotide sequence ID" value="NZ_QRGR01000031.1"/>
</dbReference>
<dbReference type="NCBIfam" id="TIGR04256">
    <property type="entry name" value="GxxExxY"/>
    <property type="match status" value="1"/>
</dbReference>
<gene>
    <name evidence="1" type="ORF">DXT99_22075</name>
</gene>
<keyword evidence="2" id="KW-1185">Reference proteome</keyword>